<dbReference type="Proteomes" id="UP000197781">
    <property type="component" value="Chromosome"/>
</dbReference>
<evidence type="ECO:0000313" key="3">
    <source>
        <dbReference type="Proteomes" id="UP000197781"/>
    </source>
</evidence>
<organism evidence="2 3">
    <name type="scientific">Brevibacillus formosus</name>
    <dbReference type="NCBI Taxonomy" id="54913"/>
    <lineage>
        <taxon>Bacteria</taxon>
        <taxon>Bacillati</taxon>
        <taxon>Bacillota</taxon>
        <taxon>Bacilli</taxon>
        <taxon>Bacillales</taxon>
        <taxon>Paenibacillaceae</taxon>
        <taxon>Brevibacillus</taxon>
    </lineage>
</organism>
<dbReference type="AlphaFoldDB" id="A0A220MLT8"/>
<protein>
    <submittedName>
        <fullName evidence="2">Uncharacterized protein</fullName>
    </submittedName>
</protein>
<gene>
    <name evidence="2" type="ORF">BP422_20490</name>
</gene>
<proteinExistence type="predicted"/>
<reference evidence="2 3" key="1">
    <citation type="submission" date="2016-11" db="EMBL/GenBank/DDBJ databases">
        <authorList>
            <person name="Jaros S."/>
            <person name="Januszkiewicz K."/>
            <person name="Wedrychowicz H."/>
        </authorList>
    </citation>
    <scope>NUCLEOTIDE SEQUENCE [LARGE SCALE GENOMIC DNA]</scope>
    <source>
        <strain evidence="2 3">NF2</strain>
    </source>
</reference>
<feature type="compositionally biased region" description="Basic and acidic residues" evidence="1">
    <location>
        <begin position="13"/>
        <end position="34"/>
    </location>
</feature>
<feature type="region of interest" description="Disordered" evidence="1">
    <location>
        <begin position="1"/>
        <end position="63"/>
    </location>
</feature>
<evidence type="ECO:0000256" key="1">
    <source>
        <dbReference type="SAM" id="MobiDB-lite"/>
    </source>
</evidence>
<dbReference type="RefSeq" id="WP_088909353.1">
    <property type="nucleotide sequence ID" value="NZ_CP018145.1"/>
</dbReference>
<dbReference type="EMBL" id="CP018145">
    <property type="protein sequence ID" value="ASJ55719.1"/>
    <property type="molecule type" value="Genomic_DNA"/>
</dbReference>
<dbReference type="KEGG" id="bfm:BP422_20490"/>
<name>A0A220MLT8_9BACL</name>
<sequence>MENDMVEIPQIHIPDEVTQVDRPEIGETTPHPKPDSPLASSGTAEIASDSDSNESSERIGFIS</sequence>
<evidence type="ECO:0000313" key="2">
    <source>
        <dbReference type="EMBL" id="ASJ55719.1"/>
    </source>
</evidence>
<accession>A0A220MLT8</accession>